<keyword evidence="2" id="KW-1185">Reference proteome</keyword>
<name>A0A371X9P5_9HYPH</name>
<dbReference type="Gene3D" id="3.40.50.2000">
    <property type="entry name" value="Glycogen Phosphorylase B"/>
    <property type="match status" value="1"/>
</dbReference>
<organism evidence="1 2">
    <name type="scientific">Mesorhizobium denitrificans</name>
    <dbReference type="NCBI Taxonomy" id="2294114"/>
    <lineage>
        <taxon>Bacteria</taxon>
        <taxon>Pseudomonadati</taxon>
        <taxon>Pseudomonadota</taxon>
        <taxon>Alphaproteobacteria</taxon>
        <taxon>Hyphomicrobiales</taxon>
        <taxon>Phyllobacteriaceae</taxon>
        <taxon>Mesorhizobium</taxon>
    </lineage>
</organism>
<evidence type="ECO:0000313" key="2">
    <source>
        <dbReference type="Proteomes" id="UP000262379"/>
    </source>
</evidence>
<accession>A0A371X9P5</accession>
<comment type="caution">
    <text evidence="1">The sequence shown here is derived from an EMBL/GenBank/DDBJ whole genome shotgun (WGS) entry which is preliminary data.</text>
</comment>
<dbReference type="RefSeq" id="WP_116625125.1">
    <property type="nucleotide sequence ID" value="NZ_QURN01000014.1"/>
</dbReference>
<reference evidence="2" key="1">
    <citation type="submission" date="2018-08" db="EMBL/GenBank/DDBJ databases">
        <authorList>
            <person name="Im W.T."/>
        </authorList>
    </citation>
    <scope>NUCLEOTIDE SEQUENCE [LARGE SCALE GENOMIC DNA]</scope>
    <source>
        <strain evidence="2">LA-28</strain>
    </source>
</reference>
<dbReference type="Proteomes" id="UP000262379">
    <property type="component" value="Unassembled WGS sequence"/>
</dbReference>
<dbReference type="AlphaFoldDB" id="A0A371X9P5"/>
<protein>
    <submittedName>
        <fullName evidence="1">Glycosyltransferase family 1 protein</fullName>
    </submittedName>
</protein>
<dbReference type="GO" id="GO:0016740">
    <property type="term" value="F:transferase activity"/>
    <property type="evidence" value="ECO:0007669"/>
    <property type="project" value="UniProtKB-KW"/>
</dbReference>
<evidence type="ECO:0000313" key="1">
    <source>
        <dbReference type="EMBL" id="RFC65754.1"/>
    </source>
</evidence>
<dbReference type="SUPFAM" id="SSF53756">
    <property type="entry name" value="UDP-Glycosyltransferase/glycogen phosphorylase"/>
    <property type="match status" value="1"/>
</dbReference>
<sequence>MQKVSELGSQDILLFFKNVEVDKFLPGDRYIKRILRPAWNLLHHRQKKTGFQVSFEMLADALRANGFNVRVNDYAAARKNPNHPVGVVGFPVILDGWRLPNPVLLGPSLYDHPGLAPKLFADKRFKSYLVLADWMKEMFAPYYGERCVQWFAGIDLDNWPDLSREPKQFDFLIYDKIRWDHDQMERDLIEPIRTRLHEQGHTFQEVRYKMHDHATLKTMLAQSRAMIFLCEHETQGLAYQEALASGVPVLAWDRGYWADPLWQRFLPSAPPASSVPFFSEQCGARFAGIEDFPAVLDNFWNNLTSFKPRNYVKTQLSPKRSAQIYADAYFGTAR</sequence>
<keyword evidence="1" id="KW-0808">Transferase</keyword>
<gene>
    <name evidence="1" type="ORF">DY251_17130</name>
</gene>
<proteinExistence type="predicted"/>
<dbReference type="EMBL" id="QURN01000014">
    <property type="protein sequence ID" value="RFC65754.1"/>
    <property type="molecule type" value="Genomic_DNA"/>
</dbReference>